<accession>A0A9W9D1K0</accession>
<dbReference type="Proteomes" id="UP001140453">
    <property type="component" value="Unassembled WGS sequence"/>
</dbReference>
<dbReference type="AlphaFoldDB" id="A0A9W9D1K0"/>
<feature type="signal peptide" evidence="1">
    <location>
        <begin position="1"/>
        <end position="18"/>
    </location>
</feature>
<organism evidence="2 3">
    <name type="scientific">Gnomoniopsis smithogilvyi</name>
    <dbReference type="NCBI Taxonomy" id="1191159"/>
    <lineage>
        <taxon>Eukaryota</taxon>
        <taxon>Fungi</taxon>
        <taxon>Dikarya</taxon>
        <taxon>Ascomycota</taxon>
        <taxon>Pezizomycotina</taxon>
        <taxon>Sordariomycetes</taxon>
        <taxon>Sordariomycetidae</taxon>
        <taxon>Diaporthales</taxon>
        <taxon>Gnomoniaceae</taxon>
        <taxon>Gnomoniopsis</taxon>
    </lineage>
</organism>
<proteinExistence type="predicted"/>
<protein>
    <submittedName>
        <fullName evidence="2">Uncharacterized protein</fullName>
    </submittedName>
</protein>
<comment type="caution">
    <text evidence="2">The sequence shown here is derived from an EMBL/GenBank/DDBJ whole genome shotgun (WGS) entry which is preliminary data.</text>
</comment>
<feature type="chain" id="PRO_5040731872" evidence="1">
    <location>
        <begin position="19"/>
        <end position="98"/>
    </location>
</feature>
<sequence>MRFTSAFALSALTVLVSASTLTKSSCEKADDADCKDFCATREQTSTCLASGDKITCYCSGGKAPESNCEERCLFCVPDKAALDQVNRLLVGGPKMDEL</sequence>
<dbReference type="OrthoDB" id="3542240at2759"/>
<keyword evidence="1" id="KW-0732">Signal</keyword>
<name>A0A9W9D1K0_9PEZI</name>
<evidence type="ECO:0000313" key="2">
    <source>
        <dbReference type="EMBL" id="KAJ4397577.1"/>
    </source>
</evidence>
<gene>
    <name evidence="2" type="ORF">N0V93_001809</name>
</gene>
<reference evidence="2" key="1">
    <citation type="submission" date="2022-10" db="EMBL/GenBank/DDBJ databases">
        <title>Tapping the CABI collections for fungal endophytes: first genome assemblies for Collariella, Neodidymelliopsis, Ascochyta clinopodiicola, Didymella pomorum, Didymosphaeria variabile, Neocosmospora piperis and Neocucurbitaria cava.</title>
        <authorList>
            <person name="Hill R."/>
        </authorList>
    </citation>
    <scope>NUCLEOTIDE SEQUENCE</scope>
    <source>
        <strain evidence="2">IMI 355082</strain>
    </source>
</reference>
<evidence type="ECO:0000256" key="1">
    <source>
        <dbReference type="SAM" id="SignalP"/>
    </source>
</evidence>
<dbReference type="EMBL" id="JAPEVB010000001">
    <property type="protein sequence ID" value="KAJ4397577.1"/>
    <property type="molecule type" value="Genomic_DNA"/>
</dbReference>
<evidence type="ECO:0000313" key="3">
    <source>
        <dbReference type="Proteomes" id="UP001140453"/>
    </source>
</evidence>
<keyword evidence="3" id="KW-1185">Reference proteome</keyword>